<dbReference type="InterPro" id="IPR036812">
    <property type="entry name" value="NAD(P)_OxRdtase_dom_sf"/>
</dbReference>
<dbReference type="Proteomes" id="UP000626844">
    <property type="component" value="Unassembled WGS sequence"/>
</dbReference>
<dbReference type="InterPro" id="IPR023210">
    <property type="entry name" value="NADP_OxRdtase_dom"/>
</dbReference>
<dbReference type="InterPro" id="IPR053135">
    <property type="entry name" value="AKR2_Oxidoreductase"/>
</dbReference>
<keyword evidence="3" id="KW-1185">Reference proteome</keyword>
<dbReference type="SUPFAM" id="SSF51430">
    <property type="entry name" value="NAD(P)-linked oxidoreductase"/>
    <property type="match status" value="1"/>
</dbReference>
<dbReference type="AlphaFoldDB" id="A0A926N8P0"/>
<name>A0A926N8P0_9BACI</name>
<dbReference type="Gene3D" id="3.20.20.100">
    <property type="entry name" value="NADP-dependent oxidoreductase domain"/>
    <property type="match status" value="1"/>
</dbReference>
<accession>A0A926N8P0</accession>
<protein>
    <submittedName>
        <fullName evidence="2">Aldo/keto reductase</fullName>
    </submittedName>
</protein>
<dbReference type="CDD" id="cd19086">
    <property type="entry name" value="AKR_AKR11C1"/>
    <property type="match status" value="1"/>
</dbReference>
<sequence>MQKRQLGQSDLFVSEIGLGCMSLGKEEIKALSIVDEALDLGINYLDTADLYDFGLNEEFVGKAVKNRRKDVILATKVGNRWEEGKDGWFWDPSKNYIKKAVKDSLRRLQTDYIDLYQLHGGTIEDNIDETIEAFEELKQEGVIRYYGISSIRPNVIKKYVEKSSIVSIMMQYSLLDRRPEEWFSLIHENQVSVIARGPMAKGLLSERPLNKASEKIKNDGYLDYSFQELDKLLPKIDQVTPGHTLTEAAIRYCLQQEVIGAVIPGASKIQQLKENVNAVNASPLSKDEYQELQSITKSSKYEQHRG</sequence>
<dbReference type="Pfam" id="PF00248">
    <property type="entry name" value="Aldo_ket_red"/>
    <property type="match status" value="1"/>
</dbReference>
<comment type="caution">
    <text evidence="2">The sequence shown here is derived from an EMBL/GenBank/DDBJ whole genome shotgun (WGS) entry which is preliminary data.</text>
</comment>
<evidence type="ECO:0000259" key="1">
    <source>
        <dbReference type="Pfam" id="PF00248"/>
    </source>
</evidence>
<dbReference type="RefSeq" id="WP_191154717.1">
    <property type="nucleotide sequence ID" value="NZ_JACXAI010000001.1"/>
</dbReference>
<reference evidence="2" key="1">
    <citation type="submission" date="2020-09" db="EMBL/GenBank/DDBJ databases">
        <title>A novel bacterium of genus Bacillus, isolated from South China Sea.</title>
        <authorList>
            <person name="Huang H."/>
            <person name="Mo K."/>
            <person name="Hu Y."/>
        </authorList>
    </citation>
    <scope>NUCLEOTIDE SEQUENCE</scope>
    <source>
        <strain evidence="2">IB182487</strain>
    </source>
</reference>
<dbReference type="PANTHER" id="PTHR43312">
    <property type="entry name" value="D-THREO-ALDOSE 1-DEHYDROGENASE"/>
    <property type="match status" value="1"/>
</dbReference>
<evidence type="ECO:0000313" key="2">
    <source>
        <dbReference type="EMBL" id="MBD1378719.1"/>
    </source>
</evidence>
<evidence type="ECO:0000313" key="3">
    <source>
        <dbReference type="Proteomes" id="UP000626844"/>
    </source>
</evidence>
<dbReference type="PRINTS" id="PR00069">
    <property type="entry name" value="ALDKETRDTASE"/>
</dbReference>
<dbReference type="PANTHER" id="PTHR43312:SF1">
    <property type="entry name" value="NADP-DEPENDENT OXIDOREDUCTASE DOMAIN-CONTAINING PROTEIN"/>
    <property type="match status" value="1"/>
</dbReference>
<dbReference type="InterPro" id="IPR020471">
    <property type="entry name" value="AKR"/>
</dbReference>
<gene>
    <name evidence="2" type="ORF">IC621_00615</name>
</gene>
<proteinExistence type="predicted"/>
<dbReference type="GO" id="GO:0016491">
    <property type="term" value="F:oxidoreductase activity"/>
    <property type="evidence" value="ECO:0007669"/>
    <property type="project" value="InterPro"/>
</dbReference>
<dbReference type="EMBL" id="JACXAI010000001">
    <property type="protein sequence ID" value="MBD1378719.1"/>
    <property type="molecule type" value="Genomic_DNA"/>
</dbReference>
<organism evidence="2 3">
    <name type="scientific">Metabacillus arenae</name>
    <dbReference type="NCBI Taxonomy" id="2771434"/>
    <lineage>
        <taxon>Bacteria</taxon>
        <taxon>Bacillati</taxon>
        <taxon>Bacillota</taxon>
        <taxon>Bacilli</taxon>
        <taxon>Bacillales</taxon>
        <taxon>Bacillaceae</taxon>
        <taxon>Metabacillus</taxon>
    </lineage>
</organism>
<feature type="domain" description="NADP-dependent oxidoreductase" evidence="1">
    <location>
        <begin position="15"/>
        <end position="295"/>
    </location>
</feature>